<evidence type="ECO:0000313" key="2">
    <source>
        <dbReference type="Proteomes" id="UP000503278"/>
    </source>
</evidence>
<proteinExistence type="predicted"/>
<keyword evidence="1" id="KW-0436">Ligase</keyword>
<keyword evidence="2" id="KW-1185">Reference proteome</keyword>
<protein>
    <submittedName>
        <fullName evidence="1">2'-5' RNA ligase family protein</fullName>
    </submittedName>
</protein>
<dbReference type="KEGG" id="mrob:HH214_04230"/>
<reference evidence="1 2" key="1">
    <citation type="submission" date="2020-04" db="EMBL/GenBank/DDBJ databases">
        <title>Genome sequencing of novel species.</title>
        <authorList>
            <person name="Heo J."/>
            <person name="Kim S.-J."/>
            <person name="Kim J.-S."/>
            <person name="Hong S.-B."/>
            <person name="Kwon S.-W."/>
        </authorList>
    </citation>
    <scope>NUCLEOTIDE SEQUENCE [LARGE SCALE GENOMIC DNA]</scope>
    <source>
        <strain evidence="1 2">F39-2</strain>
    </source>
</reference>
<dbReference type="EMBL" id="CP051682">
    <property type="protein sequence ID" value="QJD95140.1"/>
    <property type="molecule type" value="Genomic_DNA"/>
</dbReference>
<dbReference type="AlphaFoldDB" id="A0A7L5DVM2"/>
<accession>A0A7L5DVM2</accession>
<dbReference type="Pfam" id="PF13563">
    <property type="entry name" value="2_5_RNA_ligase2"/>
    <property type="match status" value="1"/>
</dbReference>
<dbReference type="InterPro" id="IPR009097">
    <property type="entry name" value="Cyclic_Pdiesterase"/>
</dbReference>
<dbReference type="Proteomes" id="UP000503278">
    <property type="component" value="Chromosome"/>
</dbReference>
<name>A0A7L5DVM2_9SPHI</name>
<dbReference type="Gene3D" id="3.90.1140.10">
    <property type="entry name" value="Cyclic phosphodiesterase"/>
    <property type="match status" value="1"/>
</dbReference>
<evidence type="ECO:0000313" key="1">
    <source>
        <dbReference type="EMBL" id="QJD95140.1"/>
    </source>
</evidence>
<organism evidence="1 2">
    <name type="scientific">Mucilaginibacter robiniae</name>
    <dbReference type="NCBI Taxonomy" id="2728022"/>
    <lineage>
        <taxon>Bacteria</taxon>
        <taxon>Pseudomonadati</taxon>
        <taxon>Bacteroidota</taxon>
        <taxon>Sphingobacteriia</taxon>
        <taxon>Sphingobacteriales</taxon>
        <taxon>Sphingobacteriaceae</taxon>
        <taxon>Mucilaginibacter</taxon>
    </lineage>
</organism>
<dbReference type="RefSeq" id="WP_169606157.1">
    <property type="nucleotide sequence ID" value="NZ_CP051682.1"/>
</dbReference>
<dbReference type="SUPFAM" id="SSF55144">
    <property type="entry name" value="LigT-like"/>
    <property type="match status" value="1"/>
</dbReference>
<sequence>MQTQAHLTIHEFSRKNPGHIQEFVQQLYPKINNMPPITFQIDNFSSFKHGEESRTLYAAIKPTYKTDNWLALFKQHLNVGEVITPHVTVAKNISIDQFLLLWPIFTNELFQEKFIADRLMILERESLKPDCKWKIYRELYFRKNV</sequence>
<gene>
    <name evidence="1" type="ORF">HH214_04230</name>
</gene>
<dbReference type="GO" id="GO:0016874">
    <property type="term" value="F:ligase activity"/>
    <property type="evidence" value="ECO:0007669"/>
    <property type="project" value="UniProtKB-KW"/>
</dbReference>